<gene>
    <name evidence="1" type="ORF">K1T71_012674</name>
</gene>
<dbReference type="EMBL" id="CM034409">
    <property type="protein sequence ID" value="KAJ0171911.1"/>
    <property type="molecule type" value="Genomic_DNA"/>
</dbReference>
<sequence>MSIKSSYDKVLYLTKISLLISGINIYDHKLSYVMSLMTNTCLYYFNFVWLYLAIFGEVYWFIHGIRNGESFTELSLIAPCSTISVLGTVKVHYLYYNHDTVVTILKKLKTIHPLLDTNEDVDEDFEKDAAERGIVKESMNYLRSVILLFFFVMFPVLIMFCLSPLALMVYDFVVLGESPIRYPYTVKYCFNIYETRLWMLIYFHQVWATIIVIANLFASDTLFYGLCAYLGMHFKLLCYRLENVVSVSREETKENLLNAIKRHQELINLVNLTESLYSKSMLFNMVTSSLLICLSGFNITVSKDLRIVMAFITFLMLSLAQISLLCVFGDMITASSIEVSNAAYRCLWYNADQGIKKDVLLVIMRSAKPCKLTAANFADINLRAFTTILSRSWSYFALLRTMYD</sequence>
<reference evidence="1 2" key="1">
    <citation type="journal article" date="2021" name="Front. Genet.">
        <title>Chromosome-Level Genome Assembly Reveals Significant Gene Expansion in the Toll and IMD Signaling Pathways of Dendrolimus kikuchii.</title>
        <authorList>
            <person name="Zhou J."/>
            <person name="Wu P."/>
            <person name="Xiong Z."/>
            <person name="Liu N."/>
            <person name="Zhao N."/>
            <person name="Ji M."/>
            <person name="Qiu Y."/>
            <person name="Yang B."/>
        </authorList>
    </citation>
    <scope>NUCLEOTIDE SEQUENCE [LARGE SCALE GENOMIC DNA]</scope>
    <source>
        <strain evidence="1">Ann1</strain>
    </source>
</reference>
<organism evidence="1 2">
    <name type="scientific">Dendrolimus kikuchii</name>
    <dbReference type="NCBI Taxonomy" id="765133"/>
    <lineage>
        <taxon>Eukaryota</taxon>
        <taxon>Metazoa</taxon>
        <taxon>Ecdysozoa</taxon>
        <taxon>Arthropoda</taxon>
        <taxon>Hexapoda</taxon>
        <taxon>Insecta</taxon>
        <taxon>Pterygota</taxon>
        <taxon>Neoptera</taxon>
        <taxon>Endopterygota</taxon>
        <taxon>Lepidoptera</taxon>
        <taxon>Glossata</taxon>
        <taxon>Ditrysia</taxon>
        <taxon>Bombycoidea</taxon>
        <taxon>Lasiocampidae</taxon>
        <taxon>Dendrolimus</taxon>
    </lineage>
</organism>
<comment type="caution">
    <text evidence="1">The sequence shown here is derived from an EMBL/GenBank/DDBJ whole genome shotgun (WGS) entry which is preliminary data.</text>
</comment>
<dbReference type="Proteomes" id="UP000824533">
    <property type="component" value="Linkage Group LG23"/>
</dbReference>
<proteinExistence type="predicted"/>
<evidence type="ECO:0000313" key="1">
    <source>
        <dbReference type="EMBL" id="KAJ0171911.1"/>
    </source>
</evidence>
<name>A0ACC1CK03_9NEOP</name>
<keyword evidence="2" id="KW-1185">Reference proteome</keyword>
<protein>
    <submittedName>
        <fullName evidence="1">Uncharacterized protein</fullName>
    </submittedName>
</protein>
<evidence type="ECO:0000313" key="2">
    <source>
        <dbReference type="Proteomes" id="UP000824533"/>
    </source>
</evidence>
<accession>A0ACC1CK03</accession>